<dbReference type="Proteomes" id="UP000747399">
    <property type="component" value="Unassembled WGS sequence"/>
</dbReference>
<sequence length="474" mass="51138">MRIIRLGTYSDAQWARSWSTDMKCPARVGICTSVCRFRYLTWMLVCFGFCFMGTGLRAQNGPYCKAENTTAFFSALLSGNCSTVVISGKGFKMDQAEAARILGHLPEHRARVYGQLTIRGEQPRTLWDLAFLKRRIGIELNSVITLEELFIPNGRQPSATSFGSLDIFAMNTNSGLVLRNVTLVYPLCIPLKIAASYTPLVQRPSGYPGSQTVRLAGAVCYSDVDFTPTCWRESMLLVSFVNIGSTLDSSGMRLNAGVVQEYNTTYMCENMVSEACLEVKNGTLACVQLAIQRYGLEHWEQYDLFAHPPSPPFPPAPPPWPPSPPLFPSPPPAPPSPPSPPLPPSPPQSLPLSGISQQLALVHRGSPLLPVVLPSVLGGLLLLAAFAGGGALWWWRLRHRRGIGGMEATMQANGYIKTSNGATHDSGGGHYGLPMETVPDTQRILLEVAEPGAPAAGLRSTASGGGAPWAAATP</sequence>
<keyword evidence="2" id="KW-1133">Transmembrane helix</keyword>
<evidence type="ECO:0000256" key="2">
    <source>
        <dbReference type="SAM" id="Phobius"/>
    </source>
</evidence>
<dbReference type="AlphaFoldDB" id="A0A8J4BKT8"/>
<feature type="region of interest" description="Disordered" evidence="1">
    <location>
        <begin position="316"/>
        <end position="350"/>
    </location>
</feature>
<organism evidence="3 4">
    <name type="scientific">Volvox africanus</name>
    <dbReference type="NCBI Taxonomy" id="51714"/>
    <lineage>
        <taxon>Eukaryota</taxon>
        <taxon>Viridiplantae</taxon>
        <taxon>Chlorophyta</taxon>
        <taxon>core chlorophytes</taxon>
        <taxon>Chlorophyceae</taxon>
        <taxon>CS clade</taxon>
        <taxon>Chlamydomonadales</taxon>
        <taxon>Volvocaceae</taxon>
        <taxon>Volvox</taxon>
    </lineage>
</organism>
<gene>
    <name evidence="3" type="ORF">Vafri_17343</name>
</gene>
<feature type="compositionally biased region" description="Pro residues" evidence="1">
    <location>
        <begin position="316"/>
        <end position="349"/>
    </location>
</feature>
<evidence type="ECO:0000313" key="3">
    <source>
        <dbReference type="EMBL" id="GIL63220.1"/>
    </source>
</evidence>
<reference evidence="3" key="1">
    <citation type="journal article" date="2021" name="Proc. Natl. Acad. Sci. U.S.A.">
        <title>Three genomes in the algal genus Volvox reveal the fate of a haploid sex-determining region after a transition to homothallism.</title>
        <authorList>
            <person name="Yamamoto K."/>
            <person name="Hamaji T."/>
            <person name="Kawai-Toyooka H."/>
            <person name="Matsuzaki R."/>
            <person name="Takahashi F."/>
            <person name="Nishimura Y."/>
            <person name="Kawachi M."/>
            <person name="Noguchi H."/>
            <person name="Minakuchi Y."/>
            <person name="Umen J.G."/>
            <person name="Toyoda A."/>
            <person name="Nozaki H."/>
        </authorList>
    </citation>
    <scope>NUCLEOTIDE SEQUENCE</scope>
    <source>
        <strain evidence="3">NIES-3780</strain>
    </source>
</reference>
<keyword evidence="2" id="KW-0812">Transmembrane</keyword>
<keyword evidence="4" id="KW-1185">Reference proteome</keyword>
<accession>A0A8J4BKT8</accession>
<dbReference type="EMBL" id="BNCO01000056">
    <property type="protein sequence ID" value="GIL63220.1"/>
    <property type="molecule type" value="Genomic_DNA"/>
</dbReference>
<feature type="non-terminal residue" evidence="3">
    <location>
        <position position="474"/>
    </location>
</feature>
<protein>
    <submittedName>
        <fullName evidence="3">Uncharacterized protein</fullName>
    </submittedName>
</protein>
<name>A0A8J4BKT8_9CHLO</name>
<evidence type="ECO:0000256" key="1">
    <source>
        <dbReference type="SAM" id="MobiDB-lite"/>
    </source>
</evidence>
<feature type="transmembrane region" description="Helical" evidence="2">
    <location>
        <begin position="371"/>
        <end position="395"/>
    </location>
</feature>
<keyword evidence="2" id="KW-0472">Membrane</keyword>
<proteinExistence type="predicted"/>
<evidence type="ECO:0000313" key="4">
    <source>
        <dbReference type="Proteomes" id="UP000747399"/>
    </source>
</evidence>
<feature type="transmembrane region" description="Helical" evidence="2">
    <location>
        <begin position="37"/>
        <end position="56"/>
    </location>
</feature>
<comment type="caution">
    <text evidence="3">The sequence shown here is derived from an EMBL/GenBank/DDBJ whole genome shotgun (WGS) entry which is preliminary data.</text>
</comment>